<keyword evidence="2" id="KW-0436">Ligase</keyword>
<dbReference type="Pfam" id="PF03099">
    <property type="entry name" value="BPL_LplA_LipB"/>
    <property type="match status" value="1"/>
</dbReference>
<dbReference type="AlphaFoldDB" id="I0IGS4"/>
<accession>I0IGS4</accession>
<dbReference type="PANTHER" id="PTHR12835">
    <property type="entry name" value="BIOTIN PROTEIN LIGASE"/>
    <property type="match status" value="1"/>
</dbReference>
<evidence type="ECO:0000313" key="2">
    <source>
        <dbReference type="EMBL" id="BAM04462.1"/>
    </source>
</evidence>
<feature type="domain" description="BPL/LPL catalytic" evidence="1">
    <location>
        <begin position="1"/>
        <end position="176"/>
    </location>
</feature>
<dbReference type="GO" id="GO:0004077">
    <property type="term" value="F:biotin--[biotin carboxyl-carrier protein] ligase activity"/>
    <property type="evidence" value="ECO:0007669"/>
    <property type="project" value="UniProtKB-EC"/>
</dbReference>
<dbReference type="EMBL" id="AP012338">
    <property type="protein sequence ID" value="BAM04462.1"/>
    <property type="molecule type" value="Genomic_DNA"/>
</dbReference>
<keyword evidence="3" id="KW-1185">Reference proteome</keyword>
<dbReference type="EC" id="6.3.4.15" evidence="2"/>
<dbReference type="GO" id="GO:0005737">
    <property type="term" value="C:cytoplasm"/>
    <property type="evidence" value="ECO:0007669"/>
    <property type="project" value="TreeGrafter"/>
</dbReference>
<proteinExistence type="predicted"/>
<dbReference type="KEGG" id="phm:PSMK_23030"/>
<evidence type="ECO:0000259" key="1">
    <source>
        <dbReference type="PROSITE" id="PS51733"/>
    </source>
</evidence>
<dbReference type="eggNOG" id="COG0340">
    <property type="taxonomic scope" value="Bacteria"/>
</dbReference>
<dbReference type="PROSITE" id="PS51733">
    <property type="entry name" value="BPL_LPL_CATALYTIC"/>
    <property type="match status" value="1"/>
</dbReference>
<dbReference type="PANTHER" id="PTHR12835:SF5">
    <property type="entry name" value="BIOTIN--PROTEIN LIGASE"/>
    <property type="match status" value="1"/>
</dbReference>
<protein>
    <submittedName>
        <fullName evidence="2">Putative biotin protein ligase</fullName>
        <ecNumber evidence="2">6.3.4.15</ecNumber>
    </submittedName>
</protein>
<reference evidence="2 3" key="1">
    <citation type="submission" date="2012-02" db="EMBL/GenBank/DDBJ databases">
        <title>Complete genome sequence of Phycisphaera mikurensis NBRC 102666.</title>
        <authorList>
            <person name="Ankai A."/>
            <person name="Hosoyama A."/>
            <person name="Terui Y."/>
            <person name="Sekine M."/>
            <person name="Fukai R."/>
            <person name="Kato Y."/>
            <person name="Nakamura S."/>
            <person name="Yamada-Narita S."/>
            <person name="Kawakoshi A."/>
            <person name="Fukunaga Y."/>
            <person name="Yamazaki S."/>
            <person name="Fujita N."/>
        </authorList>
    </citation>
    <scope>NUCLEOTIDE SEQUENCE [LARGE SCALE GENOMIC DNA]</scope>
    <source>
        <strain evidence="3">NBRC 102666 / KCTC 22515 / FYK2301M01</strain>
    </source>
</reference>
<dbReference type="Proteomes" id="UP000007881">
    <property type="component" value="Chromosome"/>
</dbReference>
<dbReference type="HOGENOM" id="CLU_1523788_0_0_0"/>
<name>I0IGS4_PHYMF</name>
<evidence type="ECO:0000313" key="3">
    <source>
        <dbReference type="Proteomes" id="UP000007881"/>
    </source>
</evidence>
<dbReference type="Gene3D" id="3.30.930.10">
    <property type="entry name" value="Bira Bifunctional Protein, Domain 2"/>
    <property type="match status" value="1"/>
</dbReference>
<gene>
    <name evidence="2" type="ordered locus">PSMK_23030</name>
</gene>
<dbReference type="InterPro" id="IPR004143">
    <property type="entry name" value="BPL_LPL_catalytic"/>
</dbReference>
<organism evidence="2 3">
    <name type="scientific">Phycisphaera mikurensis (strain NBRC 102666 / KCTC 22515 / FYK2301M01)</name>
    <dbReference type="NCBI Taxonomy" id="1142394"/>
    <lineage>
        <taxon>Bacteria</taxon>
        <taxon>Pseudomonadati</taxon>
        <taxon>Planctomycetota</taxon>
        <taxon>Phycisphaerae</taxon>
        <taxon>Phycisphaerales</taxon>
        <taxon>Phycisphaeraceae</taxon>
        <taxon>Phycisphaera</taxon>
    </lineage>
</organism>
<dbReference type="STRING" id="1142394.PSMK_23030"/>
<sequence>MELRRCGSTNAVAAAWCRGGGGLPVCVSASTQTGGRGQWGRAWLSPAGGCWFTLAVSGSVGDGEGLPLAAAAAVGRGIRAATGLEPERVAPNDLLIGGAKVAGLLCERLALAGGTGGGGGATLVGVGINANAVPAAGAALRRPAASLAAAAGKRIDLPRLREACVAELLSLRMPTP</sequence>
<dbReference type="InterPro" id="IPR045864">
    <property type="entry name" value="aa-tRNA-synth_II/BPL/LPL"/>
</dbReference>
<dbReference type="SUPFAM" id="SSF55681">
    <property type="entry name" value="Class II aaRS and biotin synthetases"/>
    <property type="match status" value="1"/>
</dbReference>